<name>A0AAN9N102_PHACN</name>
<keyword evidence="2" id="KW-0732">Signal</keyword>
<organism evidence="3 4">
    <name type="scientific">Phaseolus coccineus</name>
    <name type="common">Scarlet runner bean</name>
    <name type="synonym">Phaseolus multiflorus</name>
    <dbReference type="NCBI Taxonomy" id="3886"/>
    <lineage>
        <taxon>Eukaryota</taxon>
        <taxon>Viridiplantae</taxon>
        <taxon>Streptophyta</taxon>
        <taxon>Embryophyta</taxon>
        <taxon>Tracheophyta</taxon>
        <taxon>Spermatophyta</taxon>
        <taxon>Magnoliopsida</taxon>
        <taxon>eudicotyledons</taxon>
        <taxon>Gunneridae</taxon>
        <taxon>Pentapetalae</taxon>
        <taxon>rosids</taxon>
        <taxon>fabids</taxon>
        <taxon>Fabales</taxon>
        <taxon>Fabaceae</taxon>
        <taxon>Papilionoideae</taxon>
        <taxon>50 kb inversion clade</taxon>
        <taxon>NPAAA clade</taxon>
        <taxon>indigoferoid/millettioid clade</taxon>
        <taxon>Phaseoleae</taxon>
        <taxon>Phaseolus</taxon>
    </lineage>
</organism>
<dbReference type="EMBL" id="JAYMYR010000005">
    <property type="protein sequence ID" value="KAK7364336.1"/>
    <property type="molecule type" value="Genomic_DNA"/>
</dbReference>
<evidence type="ECO:0000313" key="3">
    <source>
        <dbReference type="EMBL" id="KAK7364336.1"/>
    </source>
</evidence>
<evidence type="ECO:0000256" key="1">
    <source>
        <dbReference type="SAM" id="MobiDB-lite"/>
    </source>
</evidence>
<evidence type="ECO:0000313" key="4">
    <source>
        <dbReference type="Proteomes" id="UP001374584"/>
    </source>
</evidence>
<feature type="region of interest" description="Disordered" evidence="1">
    <location>
        <begin position="196"/>
        <end position="218"/>
    </location>
</feature>
<accession>A0AAN9N102</accession>
<protein>
    <submittedName>
        <fullName evidence="3">Uncharacterized protein</fullName>
    </submittedName>
</protein>
<feature type="chain" id="PRO_5042835938" evidence="2">
    <location>
        <begin position="20"/>
        <end position="258"/>
    </location>
</feature>
<comment type="caution">
    <text evidence="3">The sequence shown here is derived from an EMBL/GenBank/DDBJ whole genome shotgun (WGS) entry which is preliminary data.</text>
</comment>
<reference evidence="3 4" key="1">
    <citation type="submission" date="2024-01" db="EMBL/GenBank/DDBJ databases">
        <title>The genomes of 5 underutilized Papilionoideae crops provide insights into root nodulation and disease resistanc.</title>
        <authorList>
            <person name="Jiang F."/>
        </authorList>
    </citation>
    <scope>NUCLEOTIDE SEQUENCE [LARGE SCALE GENOMIC DNA]</scope>
    <source>
        <strain evidence="3">JINMINGXINNONG_FW02</strain>
        <tissue evidence="3">Leaves</tissue>
    </source>
</reference>
<dbReference type="AlphaFoldDB" id="A0AAN9N102"/>
<sequence length="258" mass="28375">MMNILLMILFHLLLRLIISLHKDLDDKYENHIVARNVSLASLLRHCSATAHHCSATAFAAAAVVGALLPLFTTNVRSHTRMEQGPATLIDEAWRVDDEEGVKLVFREPTMQWFARTAEESAIWDIQASKEGGAQSKPSWASFLESATKGTSRQENVVNSITNMAMCGKRLQHAHTMTSSTYYDAKAAQVLANLVNNTPRVGDSNGEGPDQVSSDSMRKPKSFTTVQVFVSKSVPIFEDLQSVLQGRGPNATMLLSPFT</sequence>
<dbReference type="Proteomes" id="UP001374584">
    <property type="component" value="Unassembled WGS sequence"/>
</dbReference>
<evidence type="ECO:0000256" key="2">
    <source>
        <dbReference type="SAM" id="SignalP"/>
    </source>
</evidence>
<keyword evidence="4" id="KW-1185">Reference proteome</keyword>
<proteinExistence type="predicted"/>
<gene>
    <name evidence="3" type="ORF">VNO80_12911</name>
</gene>
<feature type="signal peptide" evidence="2">
    <location>
        <begin position="1"/>
        <end position="19"/>
    </location>
</feature>